<name>A0A4T0V1U2_9NEIS</name>
<proteinExistence type="predicted"/>
<gene>
    <name evidence="2" type="ORF">E5K04_04270</name>
</gene>
<accession>A0A4T0V1U2</accession>
<sequence length="167" mass="18495">MKKSLVLVLVASLLSGCMSIGANSIREQSNFVSMKSGQTNIQDIYRKFGQPHDVVKVSDKTGWRYIQAKTSPEPATFVLGVLIWPLALAVQTNYEITQTEFLFDASNVLVDVNTRRGEKTMGIIGASKATSKEFREDPAKRVNDEMARIGASFDQKQADMALNYLSL</sequence>
<dbReference type="RefSeq" id="WP_136551669.1">
    <property type="nucleotide sequence ID" value="NZ_STGJ01000003.1"/>
</dbReference>
<keyword evidence="3" id="KW-1185">Reference proteome</keyword>
<dbReference type="PROSITE" id="PS51257">
    <property type="entry name" value="PROKAR_LIPOPROTEIN"/>
    <property type="match status" value="1"/>
</dbReference>
<dbReference type="EMBL" id="STGJ01000003">
    <property type="protein sequence ID" value="TIC85221.1"/>
    <property type="molecule type" value="Genomic_DNA"/>
</dbReference>
<reference evidence="2 3" key="1">
    <citation type="submission" date="2019-04" db="EMBL/GenBank/DDBJ databases">
        <title>Crenobacter sp. nov.</title>
        <authorList>
            <person name="Shi S."/>
        </authorList>
    </citation>
    <scope>NUCLEOTIDE SEQUENCE [LARGE SCALE GENOMIC DNA]</scope>
    <source>
        <strain evidence="2 3">GY 70310</strain>
    </source>
</reference>
<evidence type="ECO:0000313" key="2">
    <source>
        <dbReference type="EMBL" id="TIC85221.1"/>
    </source>
</evidence>
<feature type="signal peptide" evidence="1">
    <location>
        <begin position="1"/>
        <end position="22"/>
    </location>
</feature>
<protein>
    <recommendedName>
        <fullName evidence="4">Lipoprotein</fullName>
    </recommendedName>
</protein>
<comment type="caution">
    <text evidence="2">The sequence shown here is derived from an EMBL/GenBank/DDBJ whole genome shotgun (WGS) entry which is preliminary data.</text>
</comment>
<keyword evidence="1" id="KW-0732">Signal</keyword>
<dbReference type="Proteomes" id="UP000308891">
    <property type="component" value="Unassembled WGS sequence"/>
</dbReference>
<evidence type="ECO:0008006" key="4">
    <source>
        <dbReference type="Google" id="ProtNLM"/>
    </source>
</evidence>
<organism evidence="2 3">
    <name type="scientific">Crenobacter intestini</name>
    <dbReference type="NCBI Taxonomy" id="2563443"/>
    <lineage>
        <taxon>Bacteria</taxon>
        <taxon>Pseudomonadati</taxon>
        <taxon>Pseudomonadota</taxon>
        <taxon>Betaproteobacteria</taxon>
        <taxon>Neisseriales</taxon>
        <taxon>Neisseriaceae</taxon>
        <taxon>Crenobacter</taxon>
    </lineage>
</organism>
<feature type="chain" id="PRO_5020839857" description="Lipoprotein" evidence="1">
    <location>
        <begin position="23"/>
        <end position="167"/>
    </location>
</feature>
<evidence type="ECO:0000256" key="1">
    <source>
        <dbReference type="SAM" id="SignalP"/>
    </source>
</evidence>
<evidence type="ECO:0000313" key="3">
    <source>
        <dbReference type="Proteomes" id="UP000308891"/>
    </source>
</evidence>
<dbReference type="AlphaFoldDB" id="A0A4T0V1U2"/>